<dbReference type="SUPFAM" id="SSF103473">
    <property type="entry name" value="MFS general substrate transporter"/>
    <property type="match status" value="1"/>
</dbReference>
<comment type="subcellular location">
    <subcellularLocation>
        <location evidence="1">Membrane</location>
        <topology evidence="1">Multi-pass membrane protein</topology>
    </subcellularLocation>
</comment>
<feature type="region of interest" description="Disordered" evidence="5">
    <location>
        <begin position="360"/>
        <end position="386"/>
    </location>
</feature>
<dbReference type="EMBL" id="QOIP01000002">
    <property type="protein sequence ID" value="RLU25847.1"/>
    <property type="molecule type" value="Genomic_DNA"/>
</dbReference>
<evidence type="ECO:0000256" key="3">
    <source>
        <dbReference type="ARBA" id="ARBA00022989"/>
    </source>
</evidence>
<keyword evidence="4 6" id="KW-0472">Membrane</keyword>
<protein>
    <recommendedName>
        <fullName evidence="8">Major facilitator superfamily (MFS) profile domain-containing protein</fullName>
    </recommendedName>
</protein>
<organism evidence="7">
    <name type="scientific">Ooceraea biroi</name>
    <name type="common">Clonal raider ant</name>
    <name type="synonym">Cerapachys biroi</name>
    <dbReference type="NCBI Taxonomy" id="2015173"/>
    <lineage>
        <taxon>Eukaryota</taxon>
        <taxon>Metazoa</taxon>
        <taxon>Ecdysozoa</taxon>
        <taxon>Arthropoda</taxon>
        <taxon>Hexapoda</taxon>
        <taxon>Insecta</taxon>
        <taxon>Pterygota</taxon>
        <taxon>Neoptera</taxon>
        <taxon>Endopterygota</taxon>
        <taxon>Hymenoptera</taxon>
        <taxon>Apocrita</taxon>
        <taxon>Aculeata</taxon>
        <taxon>Formicoidea</taxon>
        <taxon>Formicidae</taxon>
        <taxon>Dorylinae</taxon>
        <taxon>Ooceraea</taxon>
    </lineage>
</organism>
<evidence type="ECO:0008006" key="8">
    <source>
        <dbReference type="Google" id="ProtNLM"/>
    </source>
</evidence>
<feature type="transmembrane region" description="Helical" evidence="6">
    <location>
        <begin position="85"/>
        <end position="105"/>
    </location>
</feature>
<feature type="compositionally biased region" description="Polar residues" evidence="5">
    <location>
        <begin position="365"/>
        <end position="379"/>
    </location>
</feature>
<gene>
    <name evidence="7" type="ORF">DMN91_002008</name>
</gene>
<evidence type="ECO:0000256" key="2">
    <source>
        <dbReference type="ARBA" id="ARBA00022692"/>
    </source>
</evidence>
<sequence>MSAWGDIQSFGSKRLQDGESAPIGSNRGGAQIRAGGRVALHDLWIPWDVRLRNCLVYRDSVLENLDGLANRSSVIGNALAYKTTLAQNIFFIGAICGGFLFGWLSDKYGRIPVLIGTNIMGFIGGFSTVYVTFFWQFYLCRFIVGFAFDNMFAVVYILVLEYVGSKWQTFADNMSYGIFYSAAAMWLISKGKIEKAVKIIMKIEKINFTSVPQDIYENFLDDCVETAETLATKNYSTLQYSQFSSRLRDYNKFPASYVYSSPETVKEQLPQSLMRFWETPSTRKKEPMAPMNHHLRAKRSVSRRGAVLRSSMVSGHLGNVRRYEAVMAGMEQLDDRLRGSALGTATPMEYVDLFRKSYKEKQKQESNVNDGNVTGQGTSKDPEDGR</sequence>
<dbReference type="GO" id="GO:0016020">
    <property type="term" value="C:membrane"/>
    <property type="evidence" value="ECO:0007669"/>
    <property type="project" value="UniProtKB-SubCell"/>
</dbReference>
<reference evidence="7" key="2">
    <citation type="submission" date="2018-07" db="EMBL/GenBank/DDBJ databases">
        <authorList>
            <person name="Mckenzie S.K."/>
            <person name="Kronauer D.J.C."/>
        </authorList>
    </citation>
    <scope>NUCLEOTIDE SEQUENCE</scope>
    <source>
        <strain evidence="7">Clonal line C1</strain>
    </source>
</reference>
<dbReference type="AlphaFoldDB" id="A0A3L8DZL3"/>
<dbReference type="PANTHER" id="PTHR24064">
    <property type="entry name" value="SOLUTE CARRIER FAMILY 22 MEMBER"/>
    <property type="match status" value="1"/>
</dbReference>
<keyword evidence="3 6" id="KW-1133">Transmembrane helix</keyword>
<keyword evidence="2 6" id="KW-0812">Transmembrane</keyword>
<dbReference type="GO" id="GO:0022857">
    <property type="term" value="F:transmembrane transporter activity"/>
    <property type="evidence" value="ECO:0007669"/>
    <property type="project" value="InterPro"/>
</dbReference>
<evidence type="ECO:0000313" key="7">
    <source>
        <dbReference type="EMBL" id="RLU25847.1"/>
    </source>
</evidence>
<dbReference type="Proteomes" id="UP000279307">
    <property type="component" value="Chromosome 2"/>
</dbReference>
<name>A0A3L8DZL3_OOCBI</name>
<evidence type="ECO:0000256" key="5">
    <source>
        <dbReference type="SAM" id="MobiDB-lite"/>
    </source>
</evidence>
<accession>A0A3L8DZL3</accession>
<feature type="transmembrane region" description="Helical" evidence="6">
    <location>
        <begin position="142"/>
        <end position="164"/>
    </location>
</feature>
<evidence type="ECO:0000256" key="6">
    <source>
        <dbReference type="SAM" id="Phobius"/>
    </source>
</evidence>
<dbReference type="OrthoDB" id="6884957at2759"/>
<reference evidence="7" key="1">
    <citation type="journal article" date="2018" name="Genome Res.">
        <title>The genomic architecture and molecular evolution of ant odorant receptors.</title>
        <authorList>
            <person name="McKenzie S.K."/>
            <person name="Kronauer D.J.C."/>
        </authorList>
    </citation>
    <scope>NUCLEOTIDE SEQUENCE [LARGE SCALE GENOMIC DNA]</scope>
    <source>
        <strain evidence="7">Clonal line C1</strain>
    </source>
</reference>
<evidence type="ECO:0000256" key="4">
    <source>
        <dbReference type="ARBA" id="ARBA00023136"/>
    </source>
</evidence>
<feature type="transmembrane region" description="Helical" evidence="6">
    <location>
        <begin position="111"/>
        <end position="135"/>
    </location>
</feature>
<comment type="caution">
    <text evidence="7">The sequence shown here is derived from an EMBL/GenBank/DDBJ whole genome shotgun (WGS) entry which is preliminary data.</text>
</comment>
<dbReference type="Pfam" id="PF00083">
    <property type="entry name" value="Sugar_tr"/>
    <property type="match status" value="1"/>
</dbReference>
<evidence type="ECO:0000256" key="1">
    <source>
        <dbReference type="ARBA" id="ARBA00004141"/>
    </source>
</evidence>
<dbReference type="InterPro" id="IPR005828">
    <property type="entry name" value="MFS_sugar_transport-like"/>
</dbReference>
<dbReference type="InterPro" id="IPR036259">
    <property type="entry name" value="MFS_trans_sf"/>
</dbReference>
<proteinExistence type="predicted"/>
<dbReference type="Gene3D" id="1.20.1250.20">
    <property type="entry name" value="MFS general substrate transporter like domains"/>
    <property type="match status" value="1"/>
</dbReference>